<name>A0A2C9CTG4_9RHOB</name>
<dbReference type="Proteomes" id="UP000220034">
    <property type="component" value="Unassembled WGS sequence"/>
</dbReference>
<dbReference type="AlphaFoldDB" id="A0A2C9CTG4"/>
<keyword evidence="2" id="KW-1185">Reference proteome</keyword>
<dbReference type="EMBL" id="OCTN01000005">
    <property type="protein sequence ID" value="SOH94656.1"/>
    <property type="molecule type" value="Genomic_DNA"/>
</dbReference>
<keyword evidence="1" id="KW-0808">Transferase</keyword>
<reference evidence="2" key="1">
    <citation type="submission" date="2017-09" db="EMBL/GenBank/DDBJ databases">
        <authorList>
            <person name="Varghese N."/>
            <person name="Submissions S."/>
        </authorList>
    </citation>
    <scope>NUCLEOTIDE SEQUENCE [LARGE SCALE GENOMIC DNA]</scope>
    <source>
        <strain evidence="2">C7</strain>
    </source>
</reference>
<dbReference type="OrthoDB" id="554104at2"/>
<accession>A0A2C9CTG4</accession>
<dbReference type="GO" id="GO:0016020">
    <property type="term" value="C:membrane"/>
    <property type="evidence" value="ECO:0007669"/>
    <property type="project" value="InterPro"/>
</dbReference>
<dbReference type="RefSeq" id="WP_097930473.1">
    <property type="nucleotide sequence ID" value="NZ_OCTN01000005.1"/>
</dbReference>
<organism evidence="1 2">
    <name type="scientific">Pontivivens marinum</name>
    <dbReference type="NCBI Taxonomy" id="1690039"/>
    <lineage>
        <taxon>Bacteria</taxon>
        <taxon>Pseudomonadati</taxon>
        <taxon>Pseudomonadota</taxon>
        <taxon>Alphaproteobacteria</taxon>
        <taxon>Rhodobacterales</taxon>
        <taxon>Paracoccaceae</taxon>
        <taxon>Pontivivens</taxon>
    </lineage>
</organism>
<evidence type="ECO:0000313" key="2">
    <source>
        <dbReference type="Proteomes" id="UP000220034"/>
    </source>
</evidence>
<dbReference type="Pfam" id="PF03567">
    <property type="entry name" value="Sulfotransfer_2"/>
    <property type="match status" value="1"/>
</dbReference>
<proteinExistence type="predicted"/>
<evidence type="ECO:0000313" key="1">
    <source>
        <dbReference type="EMBL" id="SOH94656.1"/>
    </source>
</evidence>
<protein>
    <submittedName>
        <fullName evidence="1">Sulfotransferase family protein</fullName>
    </submittedName>
</protein>
<dbReference type="InterPro" id="IPR005331">
    <property type="entry name" value="Sulfotransferase"/>
</dbReference>
<sequence length="522" mass="59082">MSLLPWRWKKRRKIAPEPVIQAPAVDPEIARRERIARRLANDEAARDPSMLLTTDAYPIYYLPITKCGCTFLKNLFYSLDHGTEHPAGLFVHEEEDGLLNAAADDYETVYNSPYSFTVLRDPASRFMSLYFDKIWGDGAVNFPKIRTHLAEIGVVDLSRDLDTEQHRDNAYRLLDWVSRNLQGETDLAINYHWRPQTSRLRRARMFRLNYLTLEGLDWQLPMLMAPVVPDMAERMQVVKSRNKSARPAPAADVLDEPLTAAIRKLYRADTILHDRAHRAWAGQAQEQRQGEFASPPLPRHQRVQRLLTPQPTSLTYAAQAGGVAVTDVLTTAGLIGQTTDIPLEGLSERDERALVLMRDPLERFGALYNLMNSRPRRSGFTALRLTLTKRRGFIPQPQSIDDHLHNLPIMVTYMRRRGDEFTHAHGLARSRMQSHDIRRVIAAGGTPVFFDRLAEDLPALLDRPDLAIPLSAIVTANRLPDDIAAALTGPVAESVRSLYRTDFDLYDSLRSAAGLPVSGEWA</sequence>
<gene>
    <name evidence="1" type="ORF">SAMN06273572_10578</name>
</gene>
<dbReference type="GO" id="GO:0008146">
    <property type="term" value="F:sulfotransferase activity"/>
    <property type="evidence" value="ECO:0007669"/>
    <property type="project" value="InterPro"/>
</dbReference>